<sequence>MPVSCPSDVRDPIRSRPACRRTACCGYGGAEYSLCRCAPSASSGFAGARFCLRACVGTGGELSSDAGSADTACAARRARSGLLSAAANWYAQGSLKSHSNKDKSVLKERLTALLLVALAAYAGNAPGQDVDASLDVVAETNRSAERSQQKVDELSRETRILLEEYRSLRESSEYQQAYTRELEQLDAAQQAQIESLNRQIAQARITRQRILPLMRSMADALEKFVVLDLPFHQEERVAGVLQLKQRLDNPGLSVAARFRLLLEAYQLEQDYGSTVEAWRGALQRDGDELSVEYLRLGRAALYYQTLDRQRAAYWDTSQQGWVNLDESHQRSIAQAMRVARSQAAPELLELPLQMTGGAQ</sequence>
<dbReference type="KEGG" id="halc:EY643_08470"/>
<keyword evidence="3" id="KW-1185">Reference proteome</keyword>
<feature type="coiled-coil region" evidence="1">
    <location>
        <begin position="137"/>
        <end position="199"/>
    </location>
</feature>
<gene>
    <name evidence="2" type="ORF">EY643_08470</name>
</gene>
<dbReference type="AlphaFoldDB" id="A0A5P9NJG1"/>
<protein>
    <submittedName>
        <fullName evidence="2">DUF3450 domain-containing protein</fullName>
    </submittedName>
</protein>
<dbReference type="InterPro" id="IPR016866">
    <property type="entry name" value="UCP028069"/>
</dbReference>
<evidence type="ECO:0000256" key="1">
    <source>
        <dbReference type="SAM" id="Coils"/>
    </source>
</evidence>
<organism evidence="2 3">
    <name type="scientific">Halioglobus maricola</name>
    <dbReference type="NCBI Taxonomy" id="2601894"/>
    <lineage>
        <taxon>Bacteria</taxon>
        <taxon>Pseudomonadati</taxon>
        <taxon>Pseudomonadota</taxon>
        <taxon>Gammaproteobacteria</taxon>
        <taxon>Cellvibrionales</taxon>
        <taxon>Halieaceae</taxon>
        <taxon>Halioglobus</taxon>
    </lineage>
</organism>
<dbReference type="EMBL" id="CP036422">
    <property type="protein sequence ID" value="QFU75685.1"/>
    <property type="molecule type" value="Genomic_DNA"/>
</dbReference>
<accession>A0A5P9NJG1</accession>
<dbReference type="OrthoDB" id="5880116at2"/>
<evidence type="ECO:0000313" key="3">
    <source>
        <dbReference type="Proteomes" id="UP000326287"/>
    </source>
</evidence>
<proteinExistence type="predicted"/>
<dbReference type="Pfam" id="PF11932">
    <property type="entry name" value="DUF3450"/>
    <property type="match status" value="1"/>
</dbReference>
<dbReference type="Proteomes" id="UP000326287">
    <property type="component" value="Chromosome"/>
</dbReference>
<name>A0A5P9NJG1_9GAMM</name>
<keyword evidence="1" id="KW-0175">Coiled coil</keyword>
<evidence type="ECO:0000313" key="2">
    <source>
        <dbReference type="EMBL" id="QFU75685.1"/>
    </source>
</evidence>
<reference evidence="2 3" key="1">
    <citation type="submission" date="2019-02" db="EMBL/GenBank/DDBJ databases">
        <authorList>
            <person name="Li S.-H."/>
        </authorList>
    </citation>
    <scope>NUCLEOTIDE SEQUENCE [LARGE SCALE GENOMIC DNA]</scope>
    <source>
        <strain evidence="2 3">IMCC14385</strain>
    </source>
</reference>